<dbReference type="SUPFAM" id="SSF56219">
    <property type="entry name" value="DNase I-like"/>
    <property type="match status" value="1"/>
</dbReference>
<evidence type="ECO:0000259" key="1">
    <source>
        <dbReference type="Pfam" id="PF03372"/>
    </source>
</evidence>
<feature type="domain" description="Endonuclease/exonuclease/phosphatase" evidence="1">
    <location>
        <begin position="120"/>
        <end position="387"/>
    </location>
</feature>
<dbReference type="PANTHER" id="PTHR41349:SF1">
    <property type="entry name" value="PROTEIN CBG08683"/>
    <property type="match status" value="1"/>
</dbReference>
<dbReference type="AlphaFoldDB" id="A0A914IDD7"/>
<evidence type="ECO:0000313" key="2">
    <source>
        <dbReference type="Proteomes" id="UP000887572"/>
    </source>
</evidence>
<sequence>MFSFEETADSAPIPPPRKVKQCAENEYWTTCEIGGFNDAFKQCLCNLYKRTENCGTQNGLKTMTMPMTFIFEMYFIKRILPILISFNIVCGEIQPQPNRIIMRILTMNTWQAGQKVENGFSKIAKHIKALHADVVLLQEMNAKAFDELMKKLGNQWSGQIHLDHLESKPAIITKHKIIANTKFFTNWTFGLSIFHDSGIMLNVVNLHLNYRNYGPTLVENAKKGVTTEKILAADFQPQGRLQNILELSSQPSFKKFLAQTSEVPLILAGDFNEPSHLDWTNKTSHLHKGFVMEWPVTKYLSEKHGLVDTFRQLRPNVLETPGRTWSSVWDEAFEPSDRIDFIFYKSDQLKPVRSFTYSGTEALKKLPEKDRWVDTEELEERDWSSDHYAVVTDFVMDNRKLS</sequence>
<dbReference type="Proteomes" id="UP000887572">
    <property type="component" value="Unplaced"/>
</dbReference>
<evidence type="ECO:0000313" key="3">
    <source>
        <dbReference type="WBParaSite" id="Gr19_v10_g9571.t1"/>
    </source>
</evidence>
<dbReference type="InterPro" id="IPR005135">
    <property type="entry name" value="Endo/exonuclease/phosphatase"/>
</dbReference>
<organism evidence="2 3">
    <name type="scientific">Globodera rostochiensis</name>
    <name type="common">Golden nematode worm</name>
    <name type="synonym">Heterodera rostochiensis</name>
    <dbReference type="NCBI Taxonomy" id="31243"/>
    <lineage>
        <taxon>Eukaryota</taxon>
        <taxon>Metazoa</taxon>
        <taxon>Ecdysozoa</taxon>
        <taxon>Nematoda</taxon>
        <taxon>Chromadorea</taxon>
        <taxon>Rhabditida</taxon>
        <taxon>Tylenchina</taxon>
        <taxon>Tylenchomorpha</taxon>
        <taxon>Tylenchoidea</taxon>
        <taxon>Heteroderidae</taxon>
        <taxon>Heteroderinae</taxon>
        <taxon>Globodera</taxon>
    </lineage>
</organism>
<accession>A0A914IDD7</accession>
<proteinExistence type="predicted"/>
<dbReference type="InterPro" id="IPR036691">
    <property type="entry name" value="Endo/exonu/phosph_ase_sf"/>
</dbReference>
<protein>
    <submittedName>
        <fullName evidence="3">Endonuclease/exonuclease/phosphatase domain-containing protein</fullName>
    </submittedName>
</protein>
<dbReference type="WBParaSite" id="Gr19_v10_g9571.t1">
    <property type="protein sequence ID" value="Gr19_v10_g9571.t1"/>
    <property type="gene ID" value="Gr19_v10_g9571"/>
</dbReference>
<dbReference type="GO" id="GO:0003824">
    <property type="term" value="F:catalytic activity"/>
    <property type="evidence" value="ECO:0007669"/>
    <property type="project" value="InterPro"/>
</dbReference>
<dbReference type="Gene3D" id="3.60.10.10">
    <property type="entry name" value="Endonuclease/exonuclease/phosphatase"/>
    <property type="match status" value="1"/>
</dbReference>
<dbReference type="Pfam" id="PF03372">
    <property type="entry name" value="Exo_endo_phos"/>
    <property type="match status" value="1"/>
</dbReference>
<dbReference type="PANTHER" id="PTHR41349">
    <property type="match status" value="1"/>
</dbReference>
<keyword evidence="2" id="KW-1185">Reference proteome</keyword>
<name>A0A914IDD7_GLORO</name>
<reference evidence="3" key="1">
    <citation type="submission" date="2022-11" db="UniProtKB">
        <authorList>
            <consortium name="WormBaseParasite"/>
        </authorList>
    </citation>
    <scope>IDENTIFICATION</scope>
</reference>